<name>A0AA87ZGS2_FICCA</name>
<reference evidence="2" key="1">
    <citation type="submission" date="2023-07" db="EMBL/GenBank/DDBJ databases">
        <title>draft genome sequence of fig (Ficus carica).</title>
        <authorList>
            <person name="Takahashi T."/>
            <person name="Nishimura K."/>
        </authorList>
    </citation>
    <scope>NUCLEOTIDE SEQUENCE</scope>
</reference>
<comment type="caution">
    <text evidence="2">The sequence shown here is derived from an EMBL/GenBank/DDBJ whole genome shotgun (WGS) entry which is preliminary data.</text>
</comment>
<feature type="region of interest" description="Disordered" evidence="1">
    <location>
        <begin position="1"/>
        <end position="33"/>
    </location>
</feature>
<dbReference type="EMBL" id="BTGU01004953">
    <property type="protein sequence ID" value="GMN34296.1"/>
    <property type="molecule type" value="Genomic_DNA"/>
</dbReference>
<evidence type="ECO:0000313" key="4">
    <source>
        <dbReference type="Proteomes" id="UP001187192"/>
    </source>
</evidence>
<dbReference type="AlphaFoldDB" id="A0AA87ZGS2"/>
<organism evidence="2 4">
    <name type="scientific">Ficus carica</name>
    <name type="common">Common fig</name>
    <dbReference type="NCBI Taxonomy" id="3494"/>
    <lineage>
        <taxon>Eukaryota</taxon>
        <taxon>Viridiplantae</taxon>
        <taxon>Streptophyta</taxon>
        <taxon>Embryophyta</taxon>
        <taxon>Tracheophyta</taxon>
        <taxon>Spermatophyta</taxon>
        <taxon>Magnoliopsida</taxon>
        <taxon>eudicotyledons</taxon>
        <taxon>Gunneridae</taxon>
        <taxon>Pentapetalae</taxon>
        <taxon>rosids</taxon>
        <taxon>fabids</taxon>
        <taxon>Rosales</taxon>
        <taxon>Moraceae</taxon>
        <taxon>Ficeae</taxon>
        <taxon>Ficus</taxon>
    </lineage>
</organism>
<feature type="compositionally biased region" description="Low complexity" evidence="1">
    <location>
        <begin position="15"/>
        <end position="25"/>
    </location>
</feature>
<dbReference type="EMBL" id="BTGU01004952">
    <property type="protein sequence ID" value="GMN34282.1"/>
    <property type="molecule type" value="Genomic_DNA"/>
</dbReference>
<dbReference type="Proteomes" id="UP001187192">
    <property type="component" value="Unassembled WGS sequence"/>
</dbReference>
<protein>
    <submittedName>
        <fullName evidence="2">Uncharacterized protein</fullName>
    </submittedName>
</protein>
<evidence type="ECO:0000256" key="1">
    <source>
        <dbReference type="SAM" id="MobiDB-lite"/>
    </source>
</evidence>
<gene>
    <name evidence="2" type="ORF">TIFTF001_046792</name>
    <name evidence="3" type="ORF">TIFTF001_046795</name>
</gene>
<evidence type="ECO:0000313" key="3">
    <source>
        <dbReference type="EMBL" id="GMN34296.1"/>
    </source>
</evidence>
<sequence>MPRKKAPMKKKEPVKSIIPESSSEPQITMEEETNVEVNLPPRTSLLQNKKLGVQIMHQLLTDVDMDTVNNGRIQGHLNKFSCDGLKCILRGMGLIYRSTNKAVEWRERIRELEEVDKERA</sequence>
<proteinExistence type="predicted"/>
<keyword evidence="4" id="KW-1185">Reference proteome</keyword>
<accession>A0AA87ZGS2</accession>
<evidence type="ECO:0000313" key="2">
    <source>
        <dbReference type="EMBL" id="GMN34282.1"/>
    </source>
</evidence>